<keyword evidence="3" id="KW-0456">Lyase</keyword>
<evidence type="ECO:0000256" key="2">
    <source>
        <dbReference type="ARBA" id="ARBA00023145"/>
    </source>
</evidence>
<comment type="caution">
    <text evidence="5">The sequence shown here is derived from an EMBL/GenBank/DDBJ whole genome shotgun (WGS) entry which is preliminary data.</text>
</comment>
<sequence>MQSISISDPDIHFTVFKVPRWRAKIYQFLSVRIWGNLPSTLQRRLSAWYSRFYTKSFSKKIIGPYLKINYSDKDYLRKFKPPYGKKEFDTFQDFFIREFKEHPQNSSDRVWPCEGLLCDTGFVDDLSVSSIKGDKRRITAIFQADQNPIPNDYFFSNVFLHNKNYHRIHAPISGTVSRIQHVPGDLVVLRPWIYKQNPSLPALRNERYNIDIVDALGRTWYLSIVGGPAVGTIAIPKKLVVGAQVTKLEEIALFYLGSTCCMAAPEKPRYHSKNTFVAVGATY</sequence>
<evidence type="ECO:0000313" key="6">
    <source>
        <dbReference type="Proteomes" id="UP000707206"/>
    </source>
</evidence>
<reference evidence="5" key="1">
    <citation type="submission" date="2019-07" db="EMBL/GenBank/DDBJ databases">
        <authorList>
            <person name="De-Chao Zhang Q."/>
        </authorList>
    </citation>
    <scope>NUCLEOTIDE SEQUENCE</scope>
    <source>
        <strain evidence="5">TP-CH-4</strain>
    </source>
</reference>
<evidence type="ECO:0000256" key="3">
    <source>
        <dbReference type="ARBA" id="ARBA00023239"/>
    </source>
</evidence>
<dbReference type="GO" id="GO:0006646">
    <property type="term" value="P:phosphatidylethanolamine biosynthetic process"/>
    <property type="evidence" value="ECO:0007669"/>
    <property type="project" value="TreeGrafter"/>
</dbReference>
<dbReference type="PANTHER" id="PTHR10067">
    <property type="entry name" value="PHOSPHATIDYLSERINE DECARBOXYLASE"/>
    <property type="match status" value="1"/>
</dbReference>
<reference evidence="5" key="2">
    <citation type="submission" date="2020-03" db="EMBL/GenBank/DDBJ databases">
        <title>Flavobacteriaceae bacterium strain TP-CH-4, a member of the family Flavobacteriaceae isolated from a deep-sea seamount.</title>
        <authorList>
            <person name="Zhang D.-C."/>
        </authorList>
    </citation>
    <scope>NUCLEOTIDE SEQUENCE</scope>
    <source>
        <strain evidence="5">TP-CH-4</strain>
    </source>
</reference>
<dbReference type="AlphaFoldDB" id="A0A967E5Z4"/>
<name>A0A967E5Z4_9FLAO</name>
<evidence type="ECO:0000313" key="5">
    <source>
        <dbReference type="EMBL" id="NHF59957.1"/>
    </source>
</evidence>
<dbReference type="RefSeq" id="WP_152574462.1">
    <property type="nucleotide sequence ID" value="NZ_VIKU02000003.1"/>
</dbReference>
<keyword evidence="1" id="KW-0210">Decarboxylase</keyword>
<proteinExistence type="predicted"/>
<organism evidence="5 6">
    <name type="scientific">Pelagihabitans pacificus</name>
    <dbReference type="NCBI Taxonomy" id="2696054"/>
    <lineage>
        <taxon>Bacteria</taxon>
        <taxon>Pseudomonadati</taxon>
        <taxon>Bacteroidota</taxon>
        <taxon>Flavobacteriia</taxon>
        <taxon>Flavobacteriales</taxon>
        <taxon>Flavobacteriaceae</taxon>
        <taxon>Pelagihabitans</taxon>
    </lineage>
</organism>
<keyword evidence="6" id="KW-1185">Reference proteome</keyword>
<evidence type="ECO:0000256" key="4">
    <source>
        <dbReference type="ARBA" id="ARBA00023317"/>
    </source>
</evidence>
<protein>
    <submittedName>
        <fullName evidence="5">Phosphatidylserine decarboxylase</fullName>
    </submittedName>
</protein>
<accession>A0A967E5Z4</accession>
<dbReference type="EMBL" id="VIKU02000003">
    <property type="protein sequence ID" value="NHF59957.1"/>
    <property type="molecule type" value="Genomic_DNA"/>
</dbReference>
<gene>
    <name evidence="5" type="ORF">FK220_011435</name>
</gene>
<keyword evidence="4" id="KW-0670">Pyruvate</keyword>
<dbReference type="InterPro" id="IPR003817">
    <property type="entry name" value="PS_Dcarbxylase"/>
</dbReference>
<keyword evidence="2" id="KW-0865">Zymogen</keyword>
<dbReference type="Proteomes" id="UP000707206">
    <property type="component" value="Unassembled WGS sequence"/>
</dbReference>
<dbReference type="GO" id="GO:0004609">
    <property type="term" value="F:phosphatidylserine decarboxylase activity"/>
    <property type="evidence" value="ECO:0007669"/>
    <property type="project" value="InterPro"/>
</dbReference>
<dbReference type="PANTHER" id="PTHR10067:SF6">
    <property type="entry name" value="PHOSPHATIDYLSERINE DECARBOXYLASE PROENZYME, MITOCHONDRIAL"/>
    <property type="match status" value="1"/>
</dbReference>
<evidence type="ECO:0000256" key="1">
    <source>
        <dbReference type="ARBA" id="ARBA00022793"/>
    </source>
</evidence>
<dbReference type="Pfam" id="PF02666">
    <property type="entry name" value="PS_Dcarbxylase"/>
    <property type="match status" value="1"/>
</dbReference>